<feature type="compositionally biased region" description="Low complexity" evidence="1">
    <location>
        <begin position="59"/>
        <end position="74"/>
    </location>
</feature>
<proteinExistence type="predicted"/>
<name>A0A8S1HLJ5_9PELO</name>
<dbReference type="OrthoDB" id="5872587at2759"/>
<protein>
    <recommendedName>
        <fullName evidence="5">CUT domain-containing protein</fullName>
    </recommendedName>
</protein>
<reference evidence="3" key="1">
    <citation type="submission" date="2020-10" db="EMBL/GenBank/DDBJ databases">
        <authorList>
            <person name="Kikuchi T."/>
        </authorList>
    </citation>
    <scope>NUCLEOTIDE SEQUENCE</scope>
    <source>
        <strain evidence="3">NKZ352</strain>
    </source>
</reference>
<feature type="compositionally biased region" description="Polar residues" evidence="1">
    <location>
        <begin position="20"/>
        <end position="37"/>
    </location>
</feature>
<comment type="caution">
    <text evidence="3">The sequence shown here is derived from an EMBL/GenBank/DDBJ whole genome shotgun (WGS) entry which is preliminary data.</text>
</comment>
<keyword evidence="4" id="KW-1185">Reference proteome</keyword>
<evidence type="ECO:0000313" key="3">
    <source>
        <dbReference type="EMBL" id="CAD6196806.1"/>
    </source>
</evidence>
<evidence type="ECO:0000313" key="4">
    <source>
        <dbReference type="Proteomes" id="UP000835052"/>
    </source>
</evidence>
<feature type="chain" id="PRO_5035820146" description="CUT domain-containing protein" evidence="2">
    <location>
        <begin position="18"/>
        <end position="279"/>
    </location>
</feature>
<evidence type="ECO:0008006" key="5">
    <source>
        <dbReference type="Google" id="ProtNLM"/>
    </source>
</evidence>
<keyword evidence="2" id="KW-0732">Signal</keyword>
<feature type="compositionally biased region" description="Polar residues" evidence="1">
    <location>
        <begin position="48"/>
        <end position="58"/>
    </location>
</feature>
<feature type="compositionally biased region" description="Polar residues" evidence="1">
    <location>
        <begin position="84"/>
        <end position="100"/>
    </location>
</feature>
<sequence length="279" mass="31124">MGPKLVFFLFLIPHLHAGSTASSKSLPTNATTSSPSSHVIKELEKTTDSVASSNSSNPTFRSFSSNATTSSPSSDVDKELEKTTAGSTSTSRSLPKNSTISDVDQLMEELASACLTEKELEELSGNCFKASAIGGVVMMLMKEGFATIGLQEMRSLLDFGPVRPWKHNNYTTPSEAQLSGAPTLEAYYDLREPSSRQRSLDSFWIYQKNLIPAIVYLDKRFPSARSLFRRKLDKIRRAKTGKSLERATIDKMIKEFTEINYRFSDVTKKILDNYECWEN</sequence>
<dbReference type="EMBL" id="CAJGYM010000079">
    <property type="protein sequence ID" value="CAD6196806.1"/>
    <property type="molecule type" value="Genomic_DNA"/>
</dbReference>
<dbReference type="AlphaFoldDB" id="A0A8S1HLJ5"/>
<feature type="signal peptide" evidence="2">
    <location>
        <begin position="1"/>
        <end position="17"/>
    </location>
</feature>
<evidence type="ECO:0000256" key="2">
    <source>
        <dbReference type="SAM" id="SignalP"/>
    </source>
</evidence>
<dbReference type="Proteomes" id="UP000835052">
    <property type="component" value="Unassembled WGS sequence"/>
</dbReference>
<evidence type="ECO:0000256" key="1">
    <source>
        <dbReference type="SAM" id="MobiDB-lite"/>
    </source>
</evidence>
<organism evidence="3 4">
    <name type="scientific">Caenorhabditis auriculariae</name>
    <dbReference type="NCBI Taxonomy" id="2777116"/>
    <lineage>
        <taxon>Eukaryota</taxon>
        <taxon>Metazoa</taxon>
        <taxon>Ecdysozoa</taxon>
        <taxon>Nematoda</taxon>
        <taxon>Chromadorea</taxon>
        <taxon>Rhabditida</taxon>
        <taxon>Rhabditina</taxon>
        <taxon>Rhabditomorpha</taxon>
        <taxon>Rhabditoidea</taxon>
        <taxon>Rhabditidae</taxon>
        <taxon>Peloderinae</taxon>
        <taxon>Caenorhabditis</taxon>
    </lineage>
</organism>
<feature type="region of interest" description="Disordered" evidence="1">
    <location>
        <begin position="20"/>
        <end position="100"/>
    </location>
</feature>
<accession>A0A8S1HLJ5</accession>
<gene>
    <name evidence="3" type="ORF">CAUJ_LOCUS12718</name>
</gene>